<name>B4IKT3_DROSE</name>
<sequence>MDQIITSTLKNRRRRSLGLRLLICYLKKSNIKLEDNVHTWTCLLVQSLQIT</sequence>
<dbReference type="HOGENOM" id="CLU_3108649_0_0_1"/>
<reference evidence="1 2" key="1">
    <citation type="journal article" date="2007" name="Nature">
        <title>Evolution of genes and genomes on the Drosophila phylogeny.</title>
        <authorList>
            <consortium name="Drosophila 12 Genomes Consortium"/>
            <person name="Clark A.G."/>
            <person name="Eisen M.B."/>
            <person name="Smith D.R."/>
            <person name="Bergman C.M."/>
            <person name="Oliver B."/>
            <person name="Markow T.A."/>
            <person name="Kaufman T.C."/>
            <person name="Kellis M."/>
            <person name="Gelbart W."/>
            <person name="Iyer V.N."/>
            <person name="Pollard D.A."/>
            <person name="Sackton T.B."/>
            <person name="Larracuente A.M."/>
            <person name="Singh N.D."/>
            <person name="Abad J.P."/>
            <person name="Abt D.N."/>
            <person name="Adryan B."/>
            <person name="Aguade M."/>
            <person name="Akashi H."/>
            <person name="Anderson W.W."/>
            <person name="Aquadro C.F."/>
            <person name="Ardell D.H."/>
            <person name="Arguello R."/>
            <person name="Artieri C.G."/>
            <person name="Barbash D.A."/>
            <person name="Barker D."/>
            <person name="Barsanti P."/>
            <person name="Batterham P."/>
            <person name="Batzoglou S."/>
            <person name="Begun D."/>
            <person name="Bhutkar A."/>
            <person name="Blanco E."/>
            <person name="Bosak S.A."/>
            <person name="Bradley R.K."/>
            <person name="Brand A.D."/>
            <person name="Brent M.R."/>
            <person name="Brooks A.N."/>
            <person name="Brown R.H."/>
            <person name="Butlin R.K."/>
            <person name="Caggese C."/>
            <person name="Calvi B.R."/>
            <person name="Bernardo de Carvalho A."/>
            <person name="Caspi A."/>
            <person name="Castrezana S."/>
            <person name="Celniker S.E."/>
            <person name="Chang J.L."/>
            <person name="Chapple C."/>
            <person name="Chatterji S."/>
            <person name="Chinwalla A."/>
            <person name="Civetta A."/>
            <person name="Clifton S.W."/>
            <person name="Comeron J.M."/>
            <person name="Costello J.C."/>
            <person name="Coyne J.A."/>
            <person name="Daub J."/>
            <person name="David R.G."/>
            <person name="Delcher A.L."/>
            <person name="Delehaunty K."/>
            <person name="Do C.B."/>
            <person name="Ebling H."/>
            <person name="Edwards K."/>
            <person name="Eickbush T."/>
            <person name="Evans J.D."/>
            <person name="Filipski A."/>
            <person name="Findeiss S."/>
            <person name="Freyhult E."/>
            <person name="Fulton L."/>
            <person name="Fulton R."/>
            <person name="Garcia A.C."/>
            <person name="Gardiner A."/>
            <person name="Garfield D.A."/>
            <person name="Garvin B.E."/>
            <person name="Gibson G."/>
            <person name="Gilbert D."/>
            <person name="Gnerre S."/>
            <person name="Godfrey J."/>
            <person name="Good R."/>
            <person name="Gotea V."/>
            <person name="Gravely B."/>
            <person name="Greenberg A.J."/>
            <person name="Griffiths-Jones S."/>
            <person name="Gross S."/>
            <person name="Guigo R."/>
            <person name="Gustafson E.A."/>
            <person name="Haerty W."/>
            <person name="Hahn M.W."/>
            <person name="Halligan D.L."/>
            <person name="Halpern A.L."/>
            <person name="Halter G.M."/>
            <person name="Han M.V."/>
            <person name="Heger A."/>
            <person name="Hillier L."/>
            <person name="Hinrichs A.S."/>
            <person name="Holmes I."/>
            <person name="Hoskins R.A."/>
            <person name="Hubisz M.J."/>
            <person name="Hultmark D."/>
            <person name="Huntley M.A."/>
            <person name="Jaffe D.B."/>
            <person name="Jagadeeshan S."/>
            <person name="Jeck W.R."/>
            <person name="Johnson J."/>
            <person name="Jones C.D."/>
            <person name="Jordan W.C."/>
            <person name="Karpen G.H."/>
            <person name="Kataoka E."/>
            <person name="Keightley P.D."/>
            <person name="Kheradpour P."/>
            <person name="Kirkness E.F."/>
            <person name="Koerich L.B."/>
            <person name="Kristiansen K."/>
            <person name="Kudrna D."/>
            <person name="Kulathinal R.J."/>
            <person name="Kumar S."/>
            <person name="Kwok R."/>
            <person name="Lander E."/>
            <person name="Langley C.H."/>
            <person name="Lapoint R."/>
            <person name="Lazzaro B.P."/>
            <person name="Lee S.J."/>
            <person name="Levesque L."/>
            <person name="Li R."/>
            <person name="Lin C.F."/>
            <person name="Lin M.F."/>
            <person name="Lindblad-Toh K."/>
            <person name="Llopart A."/>
            <person name="Long M."/>
            <person name="Low L."/>
            <person name="Lozovsky E."/>
            <person name="Lu J."/>
            <person name="Luo M."/>
            <person name="Machado C.A."/>
            <person name="Makalowski W."/>
            <person name="Marzo M."/>
            <person name="Matsuda M."/>
            <person name="Matzkin L."/>
            <person name="McAllister B."/>
            <person name="McBride C.S."/>
            <person name="McKernan B."/>
            <person name="McKernan K."/>
            <person name="Mendez-Lago M."/>
            <person name="Minx P."/>
            <person name="Mollenhauer M.U."/>
            <person name="Montooth K."/>
            <person name="Mount S.M."/>
            <person name="Mu X."/>
            <person name="Myers E."/>
            <person name="Negre B."/>
            <person name="Newfeld S."/>
            <person name="Nielsen R."/>
            <person name="Noor M.A."/>
            <person name="O'Grady P."/>
            <person name="Pachter L."/>
            <person name="Papaceit M."/>
            <person name="Parisi M.J."/>
            <person name="Parisi M."/>
            <person name="Parts L."/>
            <person name="Pedersen J.S."/>
            <person name="Pesole G."/>
            <person name="Phillippy A.M."/>
            <person name="Ponting C.P."/>
            <person name="Pop M."/>
            <person name="Porcelli D."/>
            <person name="Powell J.R."/>
            <person name="Prohaska S."/>
            <person name="Pruitt K."/>
            <person name="Puig M."/>
            <person name="Quesneville H."/>
            <person name="Ram K.R."/>
            <person name="Rand D."/>
            <person name="Rasmussen M.D."/>
            <person name="Reed L.K."/>
            <person name="Reenan R."/>
            <person name="Reily A."/>
            <person name="Remington K.A."/>
            <person name="Rieger T.T."/>
            <person name="Ritchie M.G."/>
            <person name="Robin C."/>
            <person name="Rogers Y.H."/>
            <person name="Rohde C."/>
            <person name="Rozas J."/>
            <person name="Rubenfield M.J."/>
            <person name="Ruiz A."/>
            <person name="Russo S."/>
            <person name="Salzberg S.L."/>
            <person name="Sanchez-Gracia A."/>
            <person name="Saranga D.J."/>
            <person name="Sato H."/>
            <person name="Schaeffer S.W."/>
            <person name="Schatz M.C."/>
            <person name="Schlenke T."/>
            <person name="Schwartz R."/>
            <person name="Segarra C."/>
            <person name="Singh R.S."/>
            <person name="Sirot L."/>
            <person name="Sirota M."/>
            <person name="Sisneros N.B."/>
            <person name="Smith C.D."/>
            <person name="Smith T.F."/>
            <person name="Spieth J."/>
            <person name="Stage D.E."/>
            <person name="Stark A."/>
            <person name="Stephan W."/>
            <person name="Strausberg R.L."/>
            <person name="Strempel S."/>
            <person name="Sturgill D."/>
            <person name="Sutton G."/>
            <person name="Sutton G.G."/>
            <person name="Tao W."/>
            <person name="Teichmann S."/>
            <person name="Tobari Y.N."/>
            <person name="Tomimura Y."/>
            <person name="Tsolas J.M."/>
            <person name="Valente V.L."/>
            <person name="Venter E."/>
            <person name="Venter J.C."/>
            <person name="Vicario S."/>
            <person name="Vieira F.G."/>
            <person name="Vilella A.J."/>
            <person name="Villasante A."/>
            <person name="Walenz B."/>
            <person name="Wang J."/>
            <person name="Wasserman M."/>
            <person name="Watts T."/>
            <person name="Wilson D."/>
            <person name="Wilson R.K."/>
            <person name="Wing R.A."/>
            <person name="Wolfner M.F."/>
            <person name="Wong A."/>
            <person name="Wong G.K."/>
            <person name="Wu C.I."/>
            <person name="Wu G."/>
            <person name="Yamamoto D."/>
            <person name="Yang H.P."/>
            <person name="Yang S.P."/>
            <person name="Yorke J.A."/>
            <person name="Yoshida K."/>
            <person name="Zdobnov E."/>
            <person name="Zhang P."/>
            <person name="Zhang Y."/>
            <person name="Zimin A.V."/>
            <person name="Baldwin J."/>
            <person name="Abdouelleil A."/>
            <person name="Abdulkadir J."/>
            <person name="Abebe A."/>
            <person name="Abera B."/>
            <person name="Abreu J."/>
            <person name="Acer S.C."/>
            <person name="Aftuck L."/>
            <person name="Alexander A."/>
            <person name="An P."/>
            <person name="Anderson E."/>
            <person name="Anderson S."/>
            <person name="Arachi H."/>
            <person name="Azer M."/>
            <person name="Bachantsang P."/>
            <person name="Barry A."/>
            <person name="Bayul T."/>
            <person name="Berlin A."/>
            <person name="Bessette D."/>
            <person name="Bloom T."/>
            <person name="Blye J."/>
            <person name="Boguslavskiy L."/>
            <person name="Bonnet C."/>
            <person name="Boukhgalter B."/>
            <person name="Bourzgui I."/>
            <person name="Brown A."/>
            <person name="Cahill P."/>
            <person name="Channer S."/>
            <person name="Cheshatsang Y."/>
            <person name="Chuda L."/>
            <person name="Citroen M."/>
            <person name="Collymore A."/>
            <person name="Cooke P."/>
            <person name="Costello M."/>
            <person name="D'Aco K."/>
            <person name="Daza R."/>
            <person name="De Haan G."/>
            <person name="DeGray S."/>
            <person name="DeMaso C."/>
            <person name="Dhargay N."/>
            <person name="Dooley K."/>
            <person name="Dooley E."/>
            <person name="Doricent M."/>
            <person name="Dorje P."/>
            <person name="Dorjee K."/>
            <person name="Dupes A."/>
            <person name="Elong R."/>
            <person name="Falk J."/>
            <person name="Farina A."/>
            <person name="Faro S."/>
            <person name="Ferguson D."/>
            <person name="Fisher S."/>
            <person name="Foley C.D."/>
            <person name="Franke A."/>
            <person name="Friedrich D."/>
            <person name="Gadbois L."/>
            <person name="Gearin G."/>
            <person name="Gearin C.R."/>
            <person name="Giannoukos G."/>
            <person name="Goode T."/>
            <person name="Graham J."/>
            <person name="Grandbois E."/>
            <person name="Grewal S."/>
            <person name="Gyaltsen K."/>
            <person name="Hafez N."/>
            <person name="Hagos B."/>
            <person name="Hall J."/>
            <person name="Henson C."/>
            <person name="Hollinger A."/>
            <person name="Honan T."/>
            <person name="Huard M.D."/>
            <person name="Hughes L."/>
            <person name="Hurhula B."/>
            <person name="Husby M.E."/>
            <person name="Kamat A."/>
            <person name="Kanga B."/>
            <person name="Kashin S."/>
            <person name="Khazanovich D."/>
            <person name="Kisner P."/>
            <person name="Lance K."/>
            <person name="Lara M."/>
            <person name="Lee W."/>
            <person name="Lennon N."/>
            <person name="Letendre F."/>
            <person name="LeVine R."/>
            <person name="Lipovsky A."/>
            <person name="Liu X."/>
            <person name="Liu J."/>
            <person name="Liu S."/>
            <person name="Lokyitsang T."/>
            <person name="Lokyitsang Y."/>
            <person name="Lubonja R."/>
            <person name="Lui A."/>
            <person name="MacDonald P."/>
            <person name="Magnisalis V."/>
            <person name="Maru K."/>
            <person name="Matthews C."/>
            <person name="McCusker W."/>
            <person name="McDonough S."/>
            <person name="Mehta T."/>
            <person name="Meldrim J."/>
            <person name="Meneus L."/>
            <person name="Mihai O."/>
            <person name="Mihalev A."/>
            <person name="Mihova T."/>
            <person name="Mittelman R."/>
            <person name="Mlenga V."/>
            <person name="Montmayeur A."/>
            <person name="Mulrain L."/>
            <person name="Navidi A."/>
            <person name="Naylor J."/>
            <person name="Negash T."/>
            <person name="Nguyen T."/>
            <person name="Nguyen N."/>
            <person name="Nicol R."/>
            <person name="Norbu C."/>
            <person name="Norbu N."/>
            <person name="Novod N."/>
            <person name="O'Neill B."/>
            <person name="Osman S."/>
            <person name="Markiewicz E."/>
            <person name="Oyono O.L."/>
            <person name="Patti C."/>
            <person name="Phunkhang P."/>
            <person name="Pierre F."/>
            <person name="Priest M."/>
            <person name="Raghuraman S."/>
            <person name="Rege F."/>
            <person name="Reyes R."/>
            <person name="Rise C."/>
            <person name="Rogov P."/>
            <person name="Ross K."/>
            <person name="Ryan E."/>
            <person name="Settipalli S."/>
            <person name="Shea T."/>
            <person name="Sherpa N."/>
            <person name="Shi L."/>
            <person name="Shih D."/>
            <person name="Sparrow T."/>
            <person name="Spaulding J."/>
            <person name="Stalker J."/>
            <person name="Stange-Thomann N."/>
            <person name="Stavropoulos S."/>
            <person name="Stone C."/>
            <person name="Strader C."/>
            <person name="Tesfaye S."/>
            <person name="Thomson T."/>
            <person name="Thoulutsang Y."/>
            <person name="Thoulutsang D."/>
            <person name="Topham K."/>
            <person name="Topping I."/>
            <person name="Tsamla T."/>
            <person name="Vassiliev H."/>
            <person name="Vo A."/>
            <person name="Wangchuk T."/>
            <person name="Wangdi T."/>
            <person name="Weiand M."/>
            <person name="Wilkinson J."/>
            <person name="Wilson A."/>
            <person name="Yadav S."/>
            <person name="Young G."/>
            <person name="Yu Q."/>
            <person name="Zembek L."/>
            <person name="Zhong D."/>
            <person name="Zimmer A."/>
            <person name="Zwirko Z."/>
            <person name="Jaffe D.B."/>
            <person name="Alvarez P."/>
            <person name="Brockman W."/>
            <person name="Butler J."/>
            <person name="Chin C."/>
            <person name="Gnerre S."/>
            <person name="Grabherr M."/>
            <person name="Kleber M."/>
            <person name="Mauceli E."/>
            <person name="MacCallum I."/>
        </authorList>
    </citation>
    <scope>NUCLEOTIDE SEQUENCE [LARGE SCALE GENOMIC DNA]</scope>
    <source>
        <strain evidence="2">Rob3c / Tucson 14021-0248.25</strain>
    </source>
</reference>
<dbReference type="EMBL" id="CH480856">
    <property type="protein sequence ID" value="EDW52684.1"/>
    <property type="molecule type" value="Genomic_DNA"/>
</dbReference>
<organism evidence="2">
    <name type="scientific">Drosophila sechellia</name>
    <name type="common">Fruit fly</name>
    <dbReference type="NCBI Taxonomy" id="7238"/>
    <lineage>
        <taxon>Eukaryota</taxon>
        <taxon>Metazoa</taxon>
        <taxon>Ecdysozoa</taxon>
        <taxon>Arthropoda</taxon>
        <taxon>Hexapoda</taxon>
        <taxon>Insecta</taxon>
        <taxon>Pterygota</taxon>
        <taxon>Neoptera</taxon>
        <taxon>Endopterygota</taxon>
        <taxon>Diptera</taxon>
        <taxon>Brachycera</taxon>
        <taxon>Muscomorpha</taxon>
        <taxon>Ephydroidea</taxon>
        <taxon>Drosophilidae</taxon>
        <taxon>Drosophila</taxon>
        <taxon>Sophophora</taxon>
    </lineage>
</organism>
<dbReference type="STRING" id="7238.B4IKT3"/>
<accession>B4IKT3</accession>
<protein>
    <submittedName>
        <fullName evidence="1">GM19496</fullName>
    </submittedName>
</protein>
<evidence type="ECO:0000313" key="2">
    <source>
        <dbReference type="Proteomes" id="UP000001292"/>
    </source>
</evidence>
<dbReference type="AlphaFoldDB" id="B4IKT3"/>
<gene>
    <name evidence="1" type="primary">Dsec\GM19496</name>
    <name evidence="1" type="ORF">Dsec_GM19496</name>
</gene>
<proteinExistence type="predicted"/>
<keyword evidence="2" id="KW-1185">Reference proteome</keyword>
<dbReference type="Proteomes" id="UP000001292">
    <property type="component" value="Unassembled WGS sequence"/>
</dbReference>
<evidence type="ECO:0000313" key="1">
    <source>
        <dbReference type="EMBL" id="EDW52684.1"/>
    </source>
</evidence>